<evidence type="ECO:0000256" key="1">
    <source>
        <dbReference type="ARBA" id="ARBA00001946"/>
    </source>
</evidence>
<evidence type="ECO:0000256" key="2">
    <source>
        <dbReference type="SAM" id="Phobius"/>
    </source>
</evidence>
<dbReference type="FunFam" id="3.30.70.270:FF:000001">
    <property type="entry name" value="Diguanylate cyclase domain protein"/>
    <property type="match status" value="1"/>
</dbReference>
<dbReference type="SMART" id="SM00267">
    <property type="entry name" value="GGDEF"/>
    <property type="match status" value="1"/>
</dbReference>
<dbReference type="PROSITE" id="PS50885">
    <property type="entry name" value="HAMP"/>
    <property type="match status" value="1"/>
</dbReference>
<keyword evidence="2" id="KW-0812">Transmembrane</keyword>
<dbReference type="Proteomes" id="UP000267535">
    <property type="component" value="Unassembled WGS sequence"/>
</dbReference>
<feature type="domain" description="EAL" evidence="3">
    <location>
        <begin position="431"/>
        <end position="683"/>
    </location>
</feature>
<dbReference type="PANTHER" id="PTHR44757">
    <property type="entry name" value="DIGUANYLATE CYCLASE DGCP"/>
    <property type="match status" value="1"/>
</dbReference>
<dbReference type="InterPro" id="IPR029787">
    <property type="entry name" value="Nucleotide_cyclase"/>
</dbReference>
<feature type="domain" description="HAMP" evidence="4">
    <location>
        <begin position="187"/>
        <end position="241"/>
    </location>
</feature>
<organism evidence="6 7">
    <name type="scientific">Amphritea balenae</name>
    <dbReference type="NCBI Taxonomy" id="452629"/>
    <lineage>
        <taxon>Bacteria</taxon>
        <taxon>Pseudomonadati</taxon>
        <taxon>Pseudomonadota</taxon>
        <taxon>Gammaproteobacteria</taxon>
        <taxon>Oceanospirillales</taxon>
        <taxon>Oceanospirillaceae</taxon>
        <taxon>Amphritea</taxon>
    </lineage>
</organism>
<dbReference type="InterPro" id="IPR001633">
    <property type="entry name" value="EAL_dom"/>
</dbReference>
<evidence type="ECO:0000313" key="6">
    <source>
        <dbReference type="EMBL" id="RRC98988.1"/>
    </source>
</evidence>
<dbReference type="SUPFAM" id="SSF158472">
    <property type="entry name" value="HAMP domain-like"/>
    <property type="match status" value="1"/>
</dbReference>
<keyword evidence="2" id="KW-0472">Membrane</keyword>
<dbReference type="OrthoDB" id="9804951at2"/>
<dbReference type="InterPro" id="IPR052155">
    <property type="entry name" value="Biofilm_reg_signaling"/>
</dbReference>
<dbReference type="EMBL" id="RQXV01000006">
    <property type="protein sequence ID" value="RRC98988.1"/>
    <property type="molecule type" value="Genomic_DNA"/>
</dbReference>
<dbReference type="CDD" id="cd06225">
    <property type="entry name" value="HAMP"/>
    <property type="match status" value="1"/>
</dbReference>
<dbReference type="NCBIfam" id="TIGR00254">
    <property type="entry name" value="GGDEF"/>
    <property type="match status" value="1"/>
</dbReference>
<dbReference type="Pfam" id="PF00990">
    <property type="entry name" value="GGDEF"/>
    <property type="match status" value="1"/>
</dbReference>
<dbReference type="PROSITE" id="PS50887">
    <property type="entry name" value="GGDEF"/>
    <property type="match status" value="1"/>
</dbReference>
<dbReference type="SMART" id="SM00052">
    <property type="entry name" value="EAL"/>
    <property type="match status" value="1"/>
</dbReference>
<dbReference type="GO" id="GO:0016020">
    <property type="term" value="C:membrane"/>
    <property type="evidence" value="ECO:0007669"/>
    <property type="project" value="InterPro"/>
</dbReference>
<dbReference type="Gene3D" id="3.30.70.270">
    <property type="match status" value="1"/>
</dbReference>
<evidence type="ECO:0000313" key="7">
    <source>
        <dbReference type="Proteomes" id="UP000267535"/>
    </source>
</evidence>
<feature type="transmembrane region" description="Helical" evidence="2">
    <location>
        <begin position="160"/>
        <end position="181"/>
    </location>
</feature>
<dbReference type="GO" id="GO:0007165">
    <property type="term" value="P:signal transduction"/>
    <property type="evidence" value="ECO:0007669"/>
    <property type="project" value="InterPro"/>
</dbReference>
<dbReference type="Pfam" id="PF00672">
    <property type="entry name" value="HAMP"/>
    <property type="match status" value="1"/>
</dbReference>
<dbReference type="Gene3D" id="6.10.340.10">
    <property type="match status" value="1"/>
</dbReference>
<feature type="domain" description="GGDEF" evidence="5">
    <location>
        <begin position="284"/>
        <end position="422"/>
    </location>
</feature>
<evidence type="ECO:0000259" key="5">
    <source>
        <dbReference type="PROSITE" id="PS50887"/>
    </source>
</evidence>
<dbReference type="Pfam" id="PF00563">
    <property type="entry name" value="EAL"/>
    <property type="match status" value="1"/>
</dbReference>
<dbReference type="Gene3D" id="3.20.20.450">
    <property type="entry name" value="EAL domain"/>
    <property type="match status" value="1"/>
</dbReference>
<dbReference type="GO" id="GO:0003824">
    <property type="term" value="F:catalytic activity"/>
    <property type="evidence" value="ECO:0007669"/>
    <property type="project" value="UniProtKB-ARBA"/>
</dbReference>
<dbReference type="CDD" id="cd01948">
    <property type="entry name" value="EAL"/>
    <property type="match status" value="1"/>
</dbReference>
<comment type="caution">
    <text evidence="6">The sequence shown here is derived from an EMBL/GenBank/DDBJ whole genome shotgun (WGS) entry which is preliminary data.</text>
</comment>
<proteinExistence type="predicted"/>
<dbReference type="InterPro" id="IPR035919">
    <property type="entry name" value="EAL_sf"/>
</dbReference>
<comment type="cofactor">
    <cofactor evidence="1">
        <name>Mg(2+)</name>
        <dbReference type="ChEBI" id="CHEBI:18420"/>
    </cofactor>
</comment>
<protein>
    <submittedName>
        <fullName evidence="6">EAL domain-containing protein</fullName>
    </submittedName>
</protein>
<dbReference type="PANTHER" id="PTHR44757:SF2">
    <property type="entry name" value="BIOFILM ARCHITECTURE MAINTENANCE PROTEIN MBAA"/>
    <property type="match status" value="1"/>
</dbReference>
<dbReference type="InterPro" id="IPR003660">
    <property type="entry name" value="HAMP_dom"/>
</dbReference>
<sequence length="702" mass="78750">MSRSVKASFTGKLHRLFVTATALVLALTGLVVLSFDFASQRNSIINRAESFSGLTSPHLANVLATDSAELANLLLDNYLSEAGLVGIYVYKTDGSLLVSTIRPGYEARLPQPSVVLRSQIKPSHLFSMDLFQYSQPIWLSDKAVGQIYLQYSLEGVVRQFIMFMVFGLVLYLFSLIAVYFLSKRIQRGISKPIDQILRAMDKVTTQQHFDVRIPSSDENGELRVLVNGFNEMLEQVGLNAAQLKAQQKAIEQHVFFDPLTGLANRRLLIQRMEREVIRARRTGQIGALLYMDLDHFKAINDSLGHMMGDSILMGVAERITGAVREVDTPARLGGDEFVVLLPELGKSDSRASHNALSVAEKVRVAISQSQLVPSSSLQVTPSIGIALFNGENSNYEQLIMQADLAMYRAKEEGRNRVQFYLENMQEHADHRQQVEERLRIALDNDALYLCYQPQIDNSGDIVGAEALVRWQDGENGLVNPAAFIPIAEMTDLICLLGRWVLSNVCQQMVEWRQQDKKLIVSINISPREFQQSDFVEMVEEIILTTGARAEYLVFELTEGVLLNDIDTVLIKMQRLSRLGIRFSLDDFGTGYSSLQYLKQLPLNALKIDQSFVRDSISNDSDAAVVATIIAMADTLNIEVVAEGVEQQEELDYLKQCGCHLYQGYFFYRPVIAAEMTQLIPEFRSHLVQDVVINSGPAWPVFD</sequence>
<dbReference type="RefSeq" id="WP_124926487.1">
    <property type="nucleotide sequence ID" value="NZ_BMOH01000002.1"/>
</dbReference>
<dbReference type="InterPro" id="IPR000160">
    <property type="entry name" value="GGDEF_dom"/>
</dbReference>
<dbReference type="SUPFAM" id="SSF141868">
    <property type="entry name" value="EAL domain-like"/>
    <property type="match status" value="1"/>
</dbReference>
<evidence type="ECO:0000259" key="3">
    <source>
        <dbReference type="PROSITE" id="PS50883"/>
    </source>
</evidence>
<name>A0A3P1SPB1_9GAMM</name>
<accession>A0A3P1SPB1</accession>
<dbReference type="InterPro" id="IPR043128">
    <property type="entry name" value="Rev_trsase/Diguanyl_cyclase"/>
</dbReference>
<dbReference type="SMART" id="SM00304">
    <property type="entry name" value="HAMP"/>
    <property type="match status" value="1"/>
</dbReference>
<dbReference type="AlphaFoldDB" id="A0A3P1SPB1"/>
<dbReference type="CDD" id="cd01949">
    <property type="entry name" value="GGDEF"/>
    <property type="match status" value="1"/>
</dbReference>
<dbReference type="SUPFAM" id="SSF55073">
    <property type="entry name" value="Nucleotide cyclase"/>
    <property type="match status" value="1"/>
</dbReference>
<keyword evidence="2" id="KW-1133">Transmembrane helix</keyword>
<evidence type="ECO:0000259" key="4">
    <source>
        <dbReference type="PROSITE" id="PS50885"/>
    </source>
</evidence>
<gene>
    <name evidence="6" type="ORF">EHS89_12500</name>
</gene>
<keyword evidence="7" id="KW-1185">Reference proteome</keyword>
<reference evidence="6 7" key="1">
    <citation type="submission" date="2018-11" db="EMBL/GenBank/DDBJ databases">
        <title>The draft genome sequence of Amphritea balenae JAMM 1525T.</title>
        <authorList>
            <person name="Fang Z."/>
            <person name="Zhang Y."/>
            <person name="Han X."/>
        </authorList>
    </citation>
    <scope>NUCLEOTIDE SEQUENCE [LARGE SCALE GENOMIC DNA]</scope>
    <source>
        <strain evidence="6 7">JAMM 1525</strain>
    </source>
</reference>
<dbReference type="PROSITE" id="PS50883">
    <property type="entry name" value="EAL"/>
    <property type="match status" value="1"/>
</dbReference>